<name>A0A8S1LRN6_PARPR</name>
<dbReference type="CDD" id="cd00198">
    <property type="entry name" value="vWFA"/>
    <property type="match status" value="1"/>
</dbReference>
<evidence type="ECO:0000313" key="5">
    <source>
        <dbReference type="Proteomes" id="UP000688137"/>
    </source>
</evidence>
<feature type="coiled-coil region" evidence="1">
    <location>
        <begin position="2370"/>
        <end position="2397"/>
    </location>
</feature>
<dbReference type="OMA" id="YVIEENF"/>
<reference evidence="4" key="1">
    <citation type="submission" date="2021-01" db="EMBL/GenBank/DDBJ databases">
        <authorList>
            <consortium name="Genoscope - CEA"/>
            <person name="William W."/>
        </authorList>
    </citation>
    <scope>NUCLEOTIDE SEQUENCE</scope>
</reference>
<feature type="coiled-coil region" evidence="1">
    <location>
        <begin position="2134"/>
        <end position="2168"/>
    </location>
</feature>
<evidence type="ECO:0008006" key="6">
    <source>
        <dbReference type="Google" id="ProtNLM"/>
    </source>
</evidence>
<dbReference type="EMBL" id="CAJJDM010000043">
    <property type="protein sequence ID" value="CAD8068942.1"/>
    <property type="molecule type" value="Genomic_DNA"/>
</dbReference>
<feature type="coiled-coil region" evidence="1">
    <location>
        <begin position="1164"/>
        <end position="1217"/>
    </location>
</feature>
<proteinExistence type="predicted"/>
<accession>A0A8S1LRN6</accession>
<dbReference type="GO" id="GO:0005525">
    <property type="term" value="F:GTP binding"/>
    <property type="evidence" value="ECO:0007669"/>
    <property type="project" value="InterPro"/>
</dbReference>
<dbReference type="InterPro" id="IPR030383">
    <property type="entry name" value="G_VLIG_dom"/>
</dbReference>
<dbReference type="PANTHER" id="PTHR14819">
    <property type="entry name" value="GTP-BINDING"/>
    <property type="match status" value="1"/>
</dbReference>
<organism evidence="4 5">
    <name type="scientific">Paramecium primaurelia</name>
    <dbReference type="NCBI Taxonomy" id="5886"/>
    <lineage>
        <taxon>Eukaryota</taxon>
        <taxon>Sar</taxon>
        <taxon>Alveolata</taxon>
        <taxon>Ciliophora</taxon>
        <taxon>Intramacronucleata</taxon>
        <taxon>Oligohymenophorea</taxon>
        <taxon>Peniculida</taxon>
        <taxon>Parameciidae</taxon>
        <taxon>Paramecium</taxon>
    </lineage>
</organism>
<dbReference type="SMART" id="SM00327">
    <property type="entry name" value="VWA"/>
    <property type="match status" value="1"/>
</dbReference>
<gene>
    <name evidence="4" type="ORF">PPRIM_AZ9-3.1.T0430114</name>
</gene>
<evidence type="ECO:0000259" key="2">
    <source>
        <dbReference type="PROSITE" id="PS50234"/>
    </source>
</evidence>
<keyword evidence="5" id="KW-1185">Reference proteome</keyword>
<evidence type="ECO:0000313" key="4">
    <source>
        <dbReference type="EMBL" id="CAD8068942.1"/>
    </source>
</evidence>
<dbReference type="Pfam" id="PF25683">
    <property type="entry name" value="URGCP_GTPase"/>
    <property type="match status" value="1"/>
</dbReference>
<keyword evidence="1" id="KW-0175">Coiled coil</keyword>
<dbReference type="PROSITE" id="PS50234">
    <property type="entry name" value="VWFA"/>
    <property type="match status" value="1"/>
</dbReference>
<evidence type="ECO:0000259" key="3">
    <source>
        <dbReference type="PROSITE" id="PS51717"/>
    </source>
</evidence>
<dbReference type="PROSITE" id="PS51717">
    <property type="entry name" value="G_VLIG"/>
    <property type="match status" value="1"/>
</dbReference>
<protein>
    <recommendedName>
        <fullName evidence="6">VLIG-type G domain-containing protein</fullName>
    </recommendedName>
</protein>
<dbReference type="InterPro" id="IPR002035">
    <property type="entry name" value="VWF_A"/>
</dbReference>
<feature type="domain" description="VWFA" evidence="2">
    <location>
        <begin position="2546"/>
        <end position="2678"/>
    </location>
</feature>
<sequence>MTTALSKYNKTLELQSIVDDKFNKIFSSEQVFEKIVNFFIEKLKKEDDKKLAIGYLTDKFPDNNYLNQKKRMLAGSWFNFRNLLTDYGLKENQKISLQWDKLYILSQNKDWERLNEYIEDQEFCKICKIPTSLVQQKDLFEKLKHHSFRIIDIIRQFRKSSFQLNSIIMKNLIFFFFIPNELEIGNQEKTRLYQILGEIICNCWIQFEYHYQQLQQQNQNQNNLIKLQEILTLFQKDSFIYYDKIQELIRQLLNKNNSNSLKFTEIENLIDKLLPINFDLQIIFYMMCFYCSINFDQYYKKKLMKDNKENSFKLLNSYIQYRMSTNNKLNGQFMNVLEKYQKKQSTIKQELEKWKIWSLNELIEYIIEENIHNLNQKQHIMNLNSQNAKYLNLLSNISNEKKRKVAHLLQKLISEDSLIQIILKLQEQKQYYLTEELEIILRIVIENSNRNIVNFQLLNTVLQQNRSQQEIEDIIKVSEYDQSLPLEQQINLLSNFSNDQFQLIINQDVIASSLIQTYLKDLNQNHIYFFNLNKILEVLRKLFSQNKQLEQYNEFTKLFFQLLHYLLNDQIHRLIYGNKSNQISLDDYLTTISILYQLFSKLQGQNKQQELKMAIQNILQFPQIYCFNHYLELFLDNKTFEQIINVFKLVYYWQTGQIQQLNVHAEQFCKQDANFYKEQFLKINYFNIDQLEITKLQQKLKSNIYPRSLNISLEDFNISLTLLNKQQQEELVKNWIKNVKDPDAFKQLIPFFFNIFKRGEPSTEFLTIINEQITEDKVLMTKYGFFNQKSIFQIFYNNSDDELKVMLLKLMSKQYPIPLLYRTSSNPENGELDKLTFNMNTFYVFEQNYPIINLSLSSNQKRIGKTDLINTIFYRQDKFEISDDNYLNKQTIDIMYDFEFSGSRNLSVADVHGFIPFEILDDILPLFKLWIIQLDTEREIKETIQNLKKLKSFQNKQKVVCFLIRNSIRQLDEQEIAELEFHNIQYKQVINLSKNDLNNEMRKAKIAQASKFLYDIIQKNYSQTLKQEEYFNLICQMANCPQNQIFQIKQAQDLLKNIEIELEKQMKDVDGFYNENAFPIRSIEWQIKKERDAYLKILQGRQNKQSEDKLNQINQKIKKLQSSISYQQPSLILIQFCNLLKKPNYYILYLHLVDKIRKFNEKNTYQLQRENQKLNEEISKLDKEKKKLTKQIYQGMNQDLKNKIKVIKQQIDDKNVIQKQNSETISKTNIGIEVFWREIISQREQCQQSNIDFDPSIIVKEMIQKGEPFEFLDGDSLRIDQPFLKKLISNFKEQGQERILVLSVLGPQSSGKSTILNKIFGCHFWTSVGRCTKGIYLQLLKVHNKAYFNNLFDYIIILDTEGLQRPNFEDQEFDKKIALFVLSISDIIIVNVKGEITEQFKSLVEMCIYNLGQMRNITSLKQITWCFNQNNDANKGDPFLTQLQPILQKLNNELRNTNQDNEQIDYNEILGITQENIKVLGIASIENVWIKNDREGIFYDWRQQTLFGTFSQEAYEYGIKMIQAYVNKFENEDNYYGIKQMENLKYFIDKIETTWSSILSLPDLLEFSELVQHQQNQFMRKQFNEITNNYQFPTKLYFSQQIHETINEKDQGLSIVIFTQILDQYNQELNNQFDQIKSELLVRLTTIKNENKISKKVFIKYQNMLDDRINSEKTAIQLAIHTEIKTQETTFQQKMGFIKIDQFILELIGNENELRLYKEDENQIKTKFEELWNEILQQDAQKQNEIFRGHCDGVFSVIKKNFNNYILTTTREVTYKYQYMKSLISQKPQKEDYLTAFEILQPELSEPQFMVVEKNIPNKDYQYFIENFSQNIEKKLAKCSSTQVLQINQFYSYKVEVKYMSKENFNQYQQKDMSYDLQSYCKTTNKIDKFSFINFLRNFSIFGYQVQEQKAEQLFNQIQKQSQCDQTMLLSCFQSGDRQYFGETQYDLSIDIINRQCTRFKKYIQNNVIIIEQFQNNEIENNRKKFNENEFFIVQHNIQVILQKNIGSYDKNQQYYVDMEKIFSYILNQNQNSQYYNYFKENITRFIEQLMSNNNSNGWKKVYSEIHSMILDEIKEMKAKQYSFSLIKRILQKIESKIKDLNMLFSDFGVILTFRGERCIYYYAIFSIWRILCFKQYKLTKKSLQQLVNQYETQYLKFKADIQQNKKEQSKIRGQQLAEEIINQTIVRFQMKYQGEAQLILDGLKKETSLDIIKQLDKDILERNNNDVTNDQILHYIRNQTDFIEKYVIEKINNLKSDIQTKFTNKLKNDLNSYLQKLDANTKYLCDYVISPLQAKDYFIQLENPEEAPKLLYKLVLSCLQGLVQQNLLEKIKQDKIYAFQTQDFHIFEFPLCSKIQKSDEEIQILLNFVQAFKQKIQQGIQNIEQLQIQLETLKIQDDLDAQQLKQIGCLQCCPLCKRKCDQEINDSNHKHQCQNGHQLRGMSGVLIGCHPSLYTCEEIEDDFQISLLETSNVKSWKDIKQIYNGWIFNFLNQDELKSQKEKFMKIWNDNIGRMICQKLTQEIQKDVFYVAKQEVELGGNQKTANYILILDDSGSMEGYPFDSAKQCLVEFLHEIQKNPDSRVTIILFNHEARCVVDYQIPNPSVQEPLIEFYGGGTNFEQPLEIACDKISQNPEFEKFSSHSIFFYTDGQAGYPQKAMEKFRNLPQEKKEKIELIACSQEESPTILIKVVEFCKQFLSSAKIQASMEPQRIAQVWIEEVSKVTHQIF</sequence>
<feature type="coiled-coil region" evidence="1">
    <location>
        <begin position="1048"/>
        <end position="1075"/>
    </location>
</feature>
<feature type="domain" description="VLIG-type G" evidence="3">
    <location>
        <begin position="1296"/>
        <end position="1555"/>
    </location>
</feature>
<evidence type="ECO:0000256" key="1">
    <source>
        <dbReference type="SAM" id="Coils"/>
    </source>
</evidence>
<dbReference type="InterPro" id="IPR052986">
    <property type="entry name" value="VLIG_GTPase"/>
</dbReference>
<dbReference type="Proteomes" id="UP000688137">
    <property type="component" value="Unassembled WGS sequence"/>
</dbReference>
<comment type="caution">
    <text evidence="4">The sequence shown here is derived from an EMBL/GenBank/DDBJ whole genome shotgun (WGS) entry which is preliminary data.</text>
</comment>
<dbReference type="PANTHER" id="PTHR14819:SF25">
    <property type="entry name" value="CHROMOSOME UNDETERMINED SCAFFOLD_52, WHOLE GENOME SHOTGUN SEQUENCE"/>
    <property type="match status" value="1"/>
</dbReference>
<dbReference type="Pfam" id="PF13519">
    <property type="entry name" value="VWA_2"/>
    <property type="match status" value="1"/>
</dbReference>